<dbReference type="Proteomes" id="UP000001075">
    <property type="component" value="Unassembled WGS sequence"/>
</dbReference>
<reference evidence="2" key="1">
    <citation type="journal article" date="2011" name="Nat. Biotechnol.">
        <title>The genomic sequence of the Chinese hamster ovary (CHO)-K1 cell line.</title>
        <authorList>
            <person name="Xu X."/>
            <person name="Nagarajan H."/>
            <person name="Lewis N.E."/>
            <person name="Pan S."/>
            <person name="Cai Z."/>
            <person name="Liu X."/>
            <person name="Chen W."/>
            <person name="Xie M."/>
            <person name="Wang W."/>
            <person name="Hammond S."/>
            <person name="Andersen M.R."/>
            <person name="Neff N."/>
            <person name="Passarelli B."/>
            <person name="Koh W."/>
            <person name="Fan H.C."/>
            <person name="Wang J."/>
            <person name="Gui Y."/>
            <person name="Lee K.H."/>
            <person name="Betenbaugh M.J."/>
            <person name="Quake S.R."/>
            <person name="Famili I."/>
            <person name="Palsson B.O."/>
            <person name="Wang J."/>
        </authorList>
    </citation>
    <scope>NUCLEOTIDE SEQUENCE [LARGE SCALE GENOMIC DNA]</scope>
    <source>
        <strain evidence="2">CHO K1 cell line</strain>
    </source>
</reference>
<organism evidence="1 2">
    <name type="scientific">Cricetulus griseus</name>
    <name type="common">Chinese hamster</name>
    <name type="synonym">Cricetulus barabensis griseus</name>
    <dbReference type="NCBI Taxonomy" id="10029"/>
    <lineage>
        <taxon>Eukaryota</taxon>
        <taxon>Metazoa</taxon>
        <taxon>Chordata</taxon>
        <taxon>Craniata</taxon>
        <taxon>Vertebrata</taxon>
        <taxon>Euteleostomi</taxon>
        <taxon>Mammalia</taxon>
        <taxon>Eutheria</taxon>
        <taxon>Euarchontoglires</taxon>
        <taxon>Glires</taxon>
        <taxon>Rodentia</taxon>
        <taxon>Myomorpha</taxon>
        <taxon>Muroidea</taxon>
        <taxon>Cricetidae</taxon>
        <taxon>Cricetinae</taxon>
        <taxon>Cricetulus</taxon>
    </lineage>
</organism>
<evidence type="ECO:0000313" key="2">
    <source>
        <dbReference type="Proteomes" id="UP000001075"/>
    </source>
</evidence>
<gene>
    <name evidence="1" type="ORF">I79_014430</name>
</gene>
<dbReference type="EMBL" id="JH000723">
    <property type="protein sequence ID" value="EGV96843.1"/>
    <property type="molecule type" value="Genomic_DNA"/>
</dbReference>
<dbReference type="AlphaFoldDB" id="G3HU27"/>
<protein>
    <submittedName>
        <fullName evidence="1">Uncharacterized protein</fullName>
    </submittedName>
</protein>
<accession>G3HU27</accession>
<evidence type="ECO:0000313" key="1">
    <source>
        <dbReference type="EMBL" id="EGV96843.1"/>
    </source>
</evidence>
<dbReference type="InParanoid" id="G3HU27"/>
<sequence>MEQVKKCLQPGSLSSPLLFPCTNQWASQRHTNWAQWGLGDSGIMLARPCHLAECTQAVPWSAQGSKIV</sequence>
<name>G3HU27_CRIGR</name>
<proteinExistence type="predicted"/>